<dbReference type="EMBL" id="JBHSDU010000001">
    <property type="protein sequence ID" value="MFC4307739.1"/>
    <property type="molecule type" value="Genomic_DNA"/>
</dbReference>
<organism evidence="3 4">
    <name type="scientific">Steroidobacter flavus</name>
    <dbReference type="NCBI Taxonomy" id="1842136"/>
    <lineage>
        <taxon>Bacteria</taxon>
        <taxon>Pseudomonadati</taxon>
        <taxon>Pseudomonadota</taxon>
        <taxon>Gammaproteobacteria</taxon>
        <taxon>Steroidobacterales</taxon>
        <taxon>Steroidobacteraceae</taxon>
        <taxon>Steroidobacter</taxon>
    </lineage>
</organism>
<proteinExistence type="predicted"/>
<dbReference type="SUPFAM" id="SSF52540">
    <property type="entry name" value="P-loop containing nucleoside triphosphate hydrolases"/>
    <property type="match status" value="1"/>
</dbReference>
<dbReference type="InterPro" id="IPR035402">
    <property type="entry name" value="DgcN-like_N"/>
</dbReference>
<protein>
    <submittedName>
        <fullName evidence="3">N-acetyltransferase DgcN</fullName>
    </submittedName>
</protein>
<dbReference type="PANTHER" id="PTHR40690">
    <property type="entry name" value="GLL3100 PROTEIN"/>
    <property type="match status" value="1"/>
</dbReference>
<evidence type="ECO:0000313" key="3">
    <source>
        <dbReference type="EMBL" id="MFC4307739.1"/>
    </source>
</evidence>
<evidence type="ECO:0000259" key="1">
    <source>
        <dbReference type="Pfam" id="PF07755"/>
    </source>
</evidence>
<gene>
    <name evidence="3" type="primary">dgcN</name>
    <name evidence="3" type="ORF">ACFPN2_01480</name>
</gene>
<dbReference type="Pfam" id="PF17396">
    <property type="entry name" value="DUF1611_N"/>
    <property type="match status" value="1"/>
</dbReference>
<dbReference type="PIRSF" id="PIRSF026760">
    <property type="entry name" value="UCP026760"/>
    <property type="match status" value="1"/>
</dbReference>
<feature type="domain" description="D-glutamate N-acetyltransferase-like C-terminal" evidence="1">
    <location>
        <begin position="131"/>
        <end position="326"/>
    </location>
</feature>
<dbReference type="Gene3D" id="3.40.50.720">
    <property type="entry name" value="NAD(P)-binding Rossmann-like Domain"/>
    <property type="match status" value="1"/>
</dbReference>
<name>A0ABV8SMW6_9GAMM</name>
<dbReference type="InterPro" id="IPR027417">
    <property type="entry name" value="P-loop_NTPase"/>
</dbReference>
<comment type="caution">
    <text evidence="3">The sequence shown here is derived from an EMBL/GenBank/DDBJ whole genome shotgun (WGS) entry which is preliminary data.</text>
</comment>
<accession>A0ABV8SMW6</accession>
<dbReference type="RefSeq" id="WP_380594254.1">
    <property type="nucleotide sequence ID" value="NZ_JBHSDU010000001.1"/>
</dbReference>
<feature type="domain" description="D-glutamate N-acetyltransferase-like N-terminal" evidence="2">
    <location>
        <begin position="42"/>
        <end position="123"/>
    </location>
</feature>
<dbReference type="InterPro" id="IPR011669">
    <property type="entry name" value="DgcN-like"/>
</dbReference>
<dbReference type="Pfam" id="PF07755">
    <property type="entry name" value="DUF1611"/>
    <property type="match status" value="1"/>
</dbReference>
<keyword evidence="4" id="KW-1185">Reference proteome</keyword>
<sequence>MLSPYLLFLGDVVELAAAKTAAGILQWRPEFCVGQIRVAGGTVDLGLPEMTPQVAAQKGAKTMIIGIANAGGFIPDSWIPTLVAALEAGLDLAAGMHTRLADLPIIRDTAKRLGRTLHDVRQPTQTFPPGNGRKRPGLRLLTVGTDCAVGKKYAALAIEKSMRARGMKADFRATGQTGIFISGRGVAVDSVVADFISGAAEWLSPANEPDHWDVIEGQGTLFHPAYAGVTLGLIHGSQPDALVVCHEPVRRQLVGFDHYPVADLEECIAATTRAARLTNPKARAVGVAINTSRMTEAQIEDSIAQIERQTGLPCRDPIRHGMDRIVDHIQTIWPA</sequence>
<dbReference type="NCBIfam" id="NF041892">
    <property type="entry name" value="DgcN"/>
    <property type="match status" value="1"/>
</dbReference>
<evidence type="ECO:0000259" key="2">
    <source>
        <dbReference type="Pfam" id="PF17396"/>
    </source>
</evidence>
<dbReference type="PANTHER" id="PTHR40690:SF1">
    <property type="entry name" value="DUF1611 DOMAIN-CONTAINING PROTEIN"/>
    <property type="match status" value="1"/>
</dbReference>
<reference evidence="4" key="1">
    <citation type="journal article" date="2019" name="Int. J. Syst. Evol. Microbiol.">
        <title>The Global Catalogue of Microorganisms (GCM) 10K type strain sequencing project: providing services to taxonomists for standard genome sequencing and annotation.</title>
        <authorList>
            <consortium name="The Broad Institute Genomics Platform"/>
            <consortium name="The Broad Institute Genome Sequencing Center for Infectious Disease"/>
            <person name="Wu L."/>
            <person name="Ma J."/>
        </authorList>
    </citation>
    <scope>NUCLEOTIDE SEQUENCE [LARGE SCALE GENOMIC DNA]</scope>
    <source>
        <strain evidence="4">CGMCC 1.10759</strain>
    </source>
</reference>
<dbReference type="Gene3D" id="3.40.50.300">
    <property type="entry name" value="P-loop containing nucleotide triphosphate hydrolases"/>
    <property type="match status" value="1"/>
</dbReference>
<dbReference type="Proteomes" id="UP001595904">
    <property type="component" value="Unassembled WGS sequence"/>
</dbReference>
<dbReference type="InterPro" id="IPR035086">
    <property type="entry name" value="DgcN-like_C"/>
</dbReference>
<evidence type="ECO:0000313" key="4">
    <source>
        <dbReference type="Proteomes" id="UP001595904"/>
    </source>
</evidence>